<name>A0A6S7KWF0_PARCT</name>
<feature type="compositionally biased region" description="Basic and acidic residues" evidence="1">
    <location>
        <begin position="60"/>
        <end position="74"/>
    </location>
</feature>
<dbReference type="Proteomes" id="UP001152795">
    <property type="component" value="Unassembled WGS sequence"/>
</dbReference>
<protein>
    <submittedName>
        <fullName evidence="2">Uncharacterized protein</fullName>
    </submittedName>
</protein>
<proteinExistence type="predicted"/>
<feature type="compositionally biased region" description="Basic and acidic residues" evidence="1">
    <location>
        <begin position="22"/>
        <end position="41"/>
    </location>
</feature>
<evidence type="ECO:0000256" key="1">
    <source>
        <dbReference type="SAM" id="MobiDB-lite"/>
    </source>
</evidence>
<sequence>MLFYYNSETGTKTVSFNYFRKQKQEEKKPKNNGLEDLKLPDNIEGSISENSNSNVNLGFPRKDSSASSEYHELPPDVPEVEQNEA</sequence>
<evidence type="ECO:0000313" key="2">
    <source>
        <dbReference type="EMBL" id="CAB4030882.1"/>
    </source>
</evidence>
<gene>
    <name evidence="2" type="ORF">PACLA_8A006467</name>
</gene>
<reference evidence="2" key="1">
    <citation type="submission" date="2020-04" db="EMBL/GenBank/DDBJ databases">
        <authorList>
            <person name="Alioto T."/>
            <person name="Alioto T."/>
            <person name="Gomez Garrido J."/>
        </authorList>
    </citation>
    <scope>NUCLEOTIDE SEQUENCE</scope>
    <source>
        <strain evidence="2">A484AB</strain>
    </source>
</reference>
<dbReference type="EMBL" id="CACRXK020017207">
    <property type="protein sequence ID" value="CAB4030882.1"/>
    <property type="molecule type" value="Genomic_DNA"/>
</dbReference>
<dbReference type="AlphaFoldDB" id="A0A6S7KWF0"/>
<feature type="region of interest" description="Disordered" evidence="1">
    <location>
        <begin position="22"/>
        <end position="85"/>
    </location>
</feature>
<accession>A0A6S7KWF0</accession>
<comment type="caution">
    <text evidence="2">The sequence shown here is derived from an EMBL/GenBank/DDBJ whole genome shotgun (WGS) entry which is preliminary data.</text>
</comment>
<organism evidence="2 3">
    <name type="scientific">Paramuricea clavata</name>
    <name type="common">Red gorgonian</name>
    <name type="synonym">Violescent sea-whip</name>
    <dbReference type="NCBI Taxonomy" id="317549"/>
    <lineage>
        <taxon>Eukaryota</taxon>
        <taxon>Metazoa</taxon>
        <taxon>Cnidaria</taxon>
        <taxon>Anthozoa</taxon>
        <taxon>Octocorallia</taxon>
        <taxon>Malacalcyonacea</taxon>
        <taxon>Plexauridae</taxon>
        <taxon>Paramuricea</taxon>
    </lineage>
</organism>
<evidence type="ECO:0000313" key="3">
    <source>
        <dbReference type="Proteomes" id="UP001152795"/>
    </source>
</evidence>
<keyword evidence="3" id="KW-1185">Reference proteome</keyword>
<feature type="compositionally biased region" description="Low complexity" evidence="1">
    <location>
        <begin position="42"/>
        <end position="54"/>
    </location>
</feature>